<dbReference type="EMBL" id="CACRUL010000003">
    <property type="protein sequence ID" value="VYT81807.1"/>
    <property type="molecule type" value="Genomic_DNA"/>
</dbReference>
<gene>
    <name evidence="2" type="ORF">SRLFYP117_01790</name>
</gene>
<evidence type="ECO:0000313" key="2">
    <source>
        <dbReference type="EMBL" id="VYT81807.1"/>
    </source>
</evidence>
<name>A0A6N2ZUK9_STROR</name>
<dbReference type="AlphaFoldDB" id="A0A6N2ZUK9"/>
<keyword evidence="1" id="KW-0812">Transmembrane</keyword>
<proteinExistence type="predicted"/>
<feature type="transmembrane region" description="Helical" evidence="1">
    <location>
        <begin position="109"/>
        <end position="128"/>
    </location>
</feature>
<feature type="transmembrane region" description="Helical" evidence="1">
    <location>
        <begin position="19"/>
        <end position="36"/>
    </location>
</feature>
<protein>
    <submittedName>
        <fullName evidence="2">Uncharacterized protein</fullName>
    </submittedName>
</protein>
<keyword evidence="1" id="KW-0472">Membrane</keyword>
<accession>A0A6N2ZUK9</accession>
<feature type="transmembrane region" description="Helical" evidence="1">
    <location>
        <begin position="48"/>
        <end position="67"/>
    </location>
</feature>
<evidence type="ECO:0000256" key="1">
    <source>
        <dbReference type="SAM" id="Phobius"/>
    </source>
</evidence>
<organism evidence="2">
    <name type="scientific">Streptococcus oralis</name>
    <dbReference type="NCBI Taxonomy" id="1303"/>
    <lineage>
        <taxon>Bacteria</taxon>
        <taxon>Bacillati</taxon>
        <taxon>Bacillota</taxon>
        <taxon>Bacilli</taxon>
        <taxon>Lactobacillales</taxon>
        <taxon>Streptococcaceae</taxon>
        <taxon>Streptococcus</taxon>
    </lineage>
</organism>
<feature type="transmembrane region" description="Helical" evidence="1">
    <location>
        <begin position="79"/>
        <end position="97"/>
    </location>
</feature>
<sequence length="140" mass="15727">MTLSTSVTNPIKQRLKKTILWYSLISAFFFVGSRIYEHFSFGETSAFMHYLFLIPLIGGLLLIGLQVFIKGLSRITLNLWNSAVATTTAGALYRGIVNLSGRSTTLDQPYYYVAGIFLVLALISLFFVRSVWVEKTKLST</sequence>
<reference evidence="2" key="1">
    <citation type="submission" date="2019-11" db="EMBL/GenBank/DDBJ databases">
        <authorList>
            <person name="Feng L."/>
        </authorList>
    </citation>
    <scope>NUCLEOTIDE SEQUENCE</scope>
    <source>
        <strain evidence="2">SrubneriLFYP117</strain>
    </source>
</reference>
<keyword evidence="1" id="KW-1133">Transmembrane helix</keyword>